<evidence type="ECO:0000256" key="1">
    <source>
        <dbReference type="SAM" id="Phobius"/>
    </source>
</evidence>
<evidence type="ECO:0008006" key="4">
    <source>
        <dbReference type="Google" id="ProtNLM"/>
    </source>
</evidence>
<keyword evidence="1" id="KW-0812">Transmembrane</keyword>
<reference evidence="2 3" key="1">
    <citation type="submission" date="2023-12" db="EMBL/GenBank/DDBJ databases">
        <title>Blastococcus brunescens sp. nov., an actonobacterium isolated from sandstone collected in sahara desert.</title>
        <authorList>
            <person name="Gtari M."/>
            <person name="Ghodhbane F."/>
        </authorList>
    </citation>
    <scope>NUCLEOTIDE SEQUENCE [LARGE SCALE GENOMIC DNA]</scope>
    <source>
        <strain evidence="2 3">BMG 8361</strain>
    </source>
</reference>
<name>A0ABZ1B3G9_9ACTN</name>
<sequence>MWPSYRAAIIGMDLQVGNAGLRSDTGWDESREQSAAGVSPLVGIGGGMLLVAGLGTALVLRPRRRTAVAG</sequence>
<gene>
    <name evidence="2" type="ORF">U6N30_06810</name>
</gene>
<evidence type="ECO:0000313" key="2">
    <source>
        <dbReference type="EMBL" id="WRL65345.1"/>
    </source>
</evidence>
<proteinExistence type="predicted"/>
<organism evidence="2 3">
    <name type="scientific">Blastococcus brunescens</name>
    <dbReference type="NCBI Taxonomy" id="1564165"/>
    <lineage>
        <taxon>Bacteria</taxon>
        <taxon>Bacillati</taxon>
        <taxon>Actinomycetota</taxon>
        <taxon>Actinomycetes</taxon>
        <taxon>Geodermatophilales</taxon>
        <taxon>Geodermatophilaceae</taxon>
        <taxon>Blastococcus</taxon>
    </lineage>
</organism>
<dbReference type="RefSeq" id="WP_324276669.1">
    <property type="nucleotide sequence ID" value="NZ_CP141261.1"/>
</dbReference>
<keyword evidence="1" id="KW-1133">Transmembrane helix</keyword>
<dbReference type="Proteomes" id="UP001324287">
    <property type="component" value="Chromosome"/>
</dbReference>
<keyword evidence="1" id="KW-0472">Membrane</keyword>
<protein>
    <recommendedName>
        <fullName evidence="4">LPXTG cell wall anchor domain-containing protein</fullName>
    </recommendedName>
</protein>
<evidence type="ECO:0000313" key="3">
    <source>
        <dbReference type="Proteomes" id="UP001324287"/>
    </source>
</evidence>
<accession>A0ABZ1B3G9</accession>
<keyword evidence="3" id="KW-1185">Reference proteome</keyword>
<dbReference type="EMBL" id="CP141261">
    <property type="protein sequence ID" value="WRL65345.1"/>
    <property type="molecule type" value="Genomic_DNA"/>
</dbReference>
<feature type="transmembrane region" description="Helical" evidence="1">
    <location>
        <begin position="41"/>
        <end position="60"/>
    </location>
</feature>